<sequence>MADQKMTDKAPHSVDPVKLAAVLNSDAAYDGKFFYAVKSTGIFCRPSCRSRAPKPENLDFFDTRDAALAAGYRPCKRCRPDLSDYAPYEHSTEALREAIEVHLLDPEVLAPLLKALGGHQASVKAAFNAHYGCLPMEMILQKRLEIAARSLITSSAPILQIALSSGFSSQSAFYAAFKRAYHMSPGKFRANHQLI</sequence>
<dbReference type="InterPro" id="IPR016220">
    <property type="entry name" value="Me-P-triester_DNA_alkyl-Trfase"/>
</dbReference>
<keyword evidence="3 13" id="KW-0808">Transferase</keyword>
<evidence type="ECO:0000256" key="11">
    <source>
        <dbReference type="ARBA" id="ARBA00023204"/>
    </source>
</evidence>
<dbReference type="SUPFAM" id="SSF46689">
    <property type="entry name" value="Homeodomain-like"/>
    <property type="match status" value="1"/>
</dbReference>
<keyword evidence="4" id="KW-0479">Metal-binding</keyword>
<dbReference type="InterPro" id="IPR018060">
    <property type="entry name" value="HTH_AraC"/>
</dbReference>
<dbReference type="SUPFAM" id="SSF57884">
    <property type="entry name" value="Ada DNA repair protein, N-terminal domain (N-Ada 10)"/>
    <property type="match status" value="1"/>
</dbReference>
<dbReference type="InterPro" id="IPR020449">
    <property type="entry name" value="Tscrpt_reg_AraC-type_HTH"/>
</dbReference>
<keyword evidence="14" id="KW-1185">Reference proteome</keyword>
<keyword evidence="6" id="KW-0862">Zinc</keyword>
<keyword evidence="8" id="KW-0238">DNA-binding</keyword>
<dbReference type="GO" id="GO:0043565">
    <property type="term" value="F:sequence-specific DNA binding"/>
    <property type="evidence" value="ECO:0007669"/>
    <property type="project" value="InterPro"/>
</dbReference>
<keyword evidence="11" id="KW-0234">DNA repair</keyword>
<evidence type="ECO:0000256" key="3">
    <source>
        <dbReference type="ARBA" id="ARBA00022679"/>
    </source>
</evidence>
<keyword evidence="2 13" id="KW-0489">Methyltransferase</keyword>
<evidence type="ECO:0000259" key="12">
    <source>
        <dbReference type="PROSITE" id="PS01124"/>
    </source>
</evidence>
<gene>
    <name evidence="13" type="ORF">SAMN03080599_03011</name>
</gene>
<evidence type="ECO:0000256" key="1">
    <source>
        <dbReference type="ARBA" id="ARBA00001947"/>
    </source>
</evidence>
<dbReference type="GO" id="GO:0003700">
    <property type="term" value="F:DNA-binding transcription factor activity"/>
    <property type="evidence" value="ECO:0007669"/>
    <property type="project" value="InterPro"/>
</dbReference>
<organism evidence="13 14">
    <name type="scientific">Acidaminobacter hydrogenoformans DSM 2784</name>
    <dbReference type="NCBI Taxonomy" id="1120920"/>
    <lineage>
        <taxon>Bacteria</taxon>
        <taxon>Bacillati</taxon>
        <taxon>Bacillota</taxon>
        <taxon>Clostridia</taxon>
        <taxon>Peptostreptococcales</taxon>
        <taxon>Acidaminobacteraceae</taxon>
        <taxon>Acidaminobacter</taxon>
    </lineage>
</organism>
<keyword evidence="9" id="KW-0010">Activator</keyword>
<evidence type="ECO:0000256" key="8">
    <source>
        <dbReference type="ARBA" id="ARBA00023125"/>
    </source>
</evidence>
<comment type="cofactor">
    <cofactor evidence="1">
        <name>Zn(2+)</name>
        <dbReference type="ChEBI" id="CHEBI:29105"/>
    </cofactor>
</comment>
<dbReference type="PIRSF" id="PIRSF000408">
    <property type="entry name" value="Alkyltransferas_AdaA"/>
    <property type="match status" value="1"/>
</dbReference>
<evidence type="ECO:0000256" key="10">
    <source>
        <dbReference type="ARBA" id="ARBA00023163"/>
    </source>
</evidence>
<dbReference type="SMART" id="SM00342">
    <property type="entry name" value="HTH_ARAC"/>
    <property type="match status" value="1"/>
</dbReference>
<protein>
    <submittedName>
        <fullName evidence="13">AraC family transcriptional regulator, regulatory protein of adaptative response / methylphosphotriester-DNA alkyltransferase methyltransferase</fullName>
    </submittedName>
</protein>
<dbReference type="GO" id="GO:0008168">
    <property type="term" value="F:methyltransferase activity"/>
    <property type="evidence" value="ECO:0007669"/>
    <property type="project" value="UniProtKB-KW"/>
</dbReference>
<dbReference type="Gene3D" id="3.40.10.10">
    <property type="entry name" value="DNA Methylphosphotriester Repair Domain"/>
    <property type="match status" value="1"/>
</dbReference>
<evidence type="ECO:0000256" key="7">
    <source>
        <dbReference type="ARBA" id="ARBA00023015"/>
    </source>
</evidence>
<dbReference type="PROSITE" id="PS01124">
    <property type="entry name" value="HTH_ARAC_FAMILY_2"/>
    <property type="match status" value="1"/>
</dbReference>
<dbReference type="PRINTS" id="PR00032">
    <property type="entry name" value="HTHARAC"/>
</dbReference>
<dbReference type="FunFam" id="3.40.10.10:FF:000001">
    <property type="entry name" value="DNA-3-methyladenine glycosylase 2"/>
    <property type="match status" value="1"/>
</dbReference>
<keyword evidence="5" id="KW-0227">DNA damage</keyword>
<dbReference type="InterPro" id="IPR004026">
    <property type="entry name" value="Ada_DNA_repair_Zn-bd"/>
</dbReference>
<evidence type="ECO:0000256" key="4">
    <source>
        <dbReference type="ARBA" id="ARBA00022723"/>
    </source>
</evidence>
<dbReference type="RefSeq" id="WP_092592915.1">
    <property type="nucleotide sequence ID" value="NZ_FMWL01000022.1"/>
</dbReference>
<dbReference type="STRING" id="1120920.SAMN03080599_03011"/>
<evidence type="ECO:0000256" key="5">
    <source>
        <dbReference type="ARBA" id="ARBA00022763"/>
    </source>
</evidence>
<evidence type="ECO:0000256" key="9">
    <source>
        <dbReference type="ARBA" id="ARBA00023159"/>
    </source>
</evidence>
<evidence type="ECO:0000313" key="14">
    <source>
        <dbReference type="Proteomes" id="UP000199208"/>
    </source>
</evidence>
<dbReference type="Proteomes" id="UP000199208">
    <property type="component" value="Unassembled WGS sequence"/>
</dbReference>
<accession>A0A1G5S7A3</accession>
<dbReference type="EMBL" id="FMWL01000022">
    <property type="protein sequence ID" value="SCZ81770.1"/>
    <property type="molecule type" value="Genomic_DNA"/>
</dbReference>
<evidence type="ECO:0000256" key="6">
    <source>
        <dbReference type="ARBA" id="ARBA00022833"/>
    </source>
</evidence>
<name>A0A1G5S7A3_9FIRM</name>
<dbReference type="Gene3D" id="1.10.10.60">
    <property type="entry name" value="Homeodomain-like"/>
    <property type="match status" value="1"/>
</dbReference>
<reference evidence="13 14" key="1">
    <citation type="submission" date="2016-10" db="EMBL/GenBank/DDBJ databases">
        <authorList>
            <person name="de Groot N.N."/>
        </authorList>
    </citation>
    <scope>NUCLEOTIDE SEQUENCE [LARGE SCALE GENOMIC DNA]</scope>
    <source>
        <strain evidence="13 14">DSM 2784</strain>
    </source>
</reference>
<dbReference type="GO" id="GO:0032259">
    <property type="term" value="P:methylation"/>
    <property type="evidence" value="ECO:0007669"/>
    <property type="project" value="UniProtKB-KW"/>
</dbReference>
<evidence type="ECO:0000313" key="13">
    <source>
        <dbReference type="EMBL" id="SCZ81770.1"/>
    </source>
</evidence>
<feature type="domain" description="HTH araC/xylS-type" evidence="12">
    <location>
        <begin position="93"/>
        <end position="191"/>
    </location>
</feature>
<dbReference type="Pfam" id="PF12833">
    <property type="entry name" value="HTH_18"/>
    <property type="match status" value="1"/>
</dbReference>
<proteinExistence type="predicted"/>
<evidence type="ECO:0000256" key="2">
    <source>
        <dbReference type="ARBA" id="ARBA00022603"/>
    </source>
</evidence>
<dbReference type="AlphaFoldDB" id="A0A1G5S7A3"/>
<dbReference type="InterPro" id="IPR035451">
    <property type="entry name" value="Ada-like_dom_sf"/>
</dbReference>
<dbReference type="InterPro" id="IPR009057">
    <property type="entry name" value="Homeodomain-like_sf"/>
</dbReference>
<dbReference type="GO" id="GO:0008270">
    <property type="term" value="F:zinc ion binding"/>
    <property type="evidence" value="ECO:0007669"/>
    <property type="project" value="InterPro"/>
</dbReference>
<keyword evidence="7" id="KW-0805">Transcription regulation</keyword>
<dbReference type="GO" id="GO:0006307">
    <property type="term" value="P:DNA alkylation repair"/>
    <property type="evidence" value="ECO:0007669"/>
    <property type="project" value="UniProtKB-ARBA"/>
</dbReference>
<keyword evidence="10" id="KW-0804">Transcription</keyword>
<dbReference type="OrthoDB" id="9783680at2"/>
<dbReference type="PANTHER" id="PTHR43280:SF2">
    <property type="entry name" value="HTH-TYPE TRANSCRIPTIONAL REGULATOR EXSA"/>
    <property type="match status" value="1"/>
</dbReference>
<dbReference type="Pfam" id="PF02805">
    <property type="entry name" value="Ada_Zn_binding"/>
    <property type="match status" value="1"/>
</dbReference>
<dbReference type="PANTHER" id="PTHR43280">
    <property type="entry name" value="ARAC-FAMILY TRANSCRIPTIONAL REGULATOR"/>
    <property type="match status" value="1"/>
</dbReference>